<name>A0ABT5T079_9PSEU</name>
<proteinExistence type="predicted"/>
<reference evidence="1 2" key="1">
    <citation type="submission" date="2023-02" db="EMBL/GenBank/DDBJ databases">
        <title>Genome sequencing required for Actinomycetospora new species description.</title>
        <authorList>
            <person name="Saimee Y."/>
            <person name="Duangmal K."/>
        </authorList>
    </citation>
    <scope>NUCLEOTIDE SEQUENCE [LARGE SCALE GENOMIC DNA]</scope>
    <source>
        <strain evidence="1 2">DW7H6</strain>
    </source>
</reference>
<protein>
    <recommendedName>
        <fullName evidence="3">Phosphodiesterase</fullName>
    </recommendedName>
</protein>
<accession>A0ABT5T079</accession>
<dbReference type="EMBL" id="JAQZAO010000012">
    <property type="protein sequence ID" value="MDD7968404.1"/>
    <property type="molecule type" value="Genomic_DNA"/>
</dbReference>
<comment type="caution">
    <text evidence="1">The sequence shown here is derived from an EMBL/GenBank/DDBJ whole genome shotgun (WGS) entry which is preliminary data.</text>
</comment>
<dbReference type="Proteomes" id="UP001300763">
    <property type="component" value="Unassembled WGS sequence"/>
</dbReference>
<evidence type="ECO:0008006" key="3">
    <source>
        <dbReference type="Google" id="ProtNLM"/>
    </source>
</evidence>
<organism evidence="1 2">
    <name type="scientific">Actinomycetospora lemnae</name>
    <dbReference type="NCBI Taxonomy" id="3019891"/>
    <lineage>
        <taxon>Bacteria</taxon>
        <taxon>Bacillati</taxon>
        <taxon>Actinomycetota</taxon>
        <taxon>Actinomycetes</taxon>
        <taxon>Pseudonocardiales</taxon>
        <taxon>Pseudonocardiaceae</taxon>
        <taxon>Actinomycetospora</taxon>
    </lineage>
</organism>
<gene>
    <name evidence="1" type="ORF">PGB27_23935</name>
</gene>
<evidence type="ECO:0000313" key="1">
    <source>
        <dbReference type="EMBL" id="MDD7968404.1"/>
    </source>
</evidence>
<dbReference type="SUPFAM" id="SSF56634">
    <property type="entry name" value="Heme-dependent catalase-like"/>
    <property type="match status" value="1"/>
</dbReference>
<dbReference type="InterPro" id="IPR020835">
    <property type="entry name" value="Catalase_sf"/>
</dbReference>
<dbReference type="RefSeq" id="WP_274202935.1">
    <property type="nucleotide sequence ID" value="NZ_JAQZAO010000012.1"/>
</dbReference>
<evidence type="ECO:0000313" key="2">
    <source>
        <dbReference type="Proteomes" id="UP001300763"/>
    </source>
</evidence>
<sequence length="234" mass="24929">MTTPTDRLVDETVGRVAGPAFALASFVRRARVFHPHGRTLTARLHVRGDDRFAGTVLGAAGVHDGAVRFSRGAGVPEPLPDVLGLALRLDLADGPQDLLLVSSAPAPIARHAILPARDYGATHYSSIVPFRLGGTTVVLGARPEHDREPEPLERLAALERAAADGRVRFTLLAAHTTGPWSAVGEIELGTALPDERGERRRHTPFHDAGGIEPVGVVNALRRRAYADSQAARPS</sequence>
<keyword evidence="2" id="KW-1185">Reference proteome</keyword>